<organism evidence="1 2">
    <name type="scientific">Pandoravirus inopinatum</name>
    <dbReference type="NCBI Taxonomy" id="1605721"/>
    <lineage>
        <taxon>Viruses</taxon>
        <taxon>Pandoravirus</taxon>
    </lineage>
</organism>
<proteinExistence type="predicted"/>
<evidence type="ECO:0000313" key="1">
    <source>
        <dbReference type="EMBL" id="AJF98251.1"/>
    </source>
</evidence>
<dbReference type="Proteomes" id="UP000202511">
    <property type="component" value="Segment"/>
</dbReference>
<protein>
    <submittedName>
        <fullName evidence="1">Uncharacterized protein</fullName>
    </submittedName>
</protein>
<accession>A0A0B5JB79</accession>
<sequence length="140" mass="16031">MPALSGDSRVFWTVRLCDACRCFSNKKERNPCAPILKLSLFCHKLDIWPSAVLAYVDFFPIDQTGRQWASAVCTCAHFFCMGERGTKKREDATVSWRTALPRAPAVALSSHLCFFLLVVSHPRTKKRQLPFFLFLLFFHS</sequence>
<reference evidence="1 2" key="1">
    <citation type="journal article" date="2015" name="Parasitol. Res.">
        <title>Viruses in close associations with free-living amoebae.</title>
        <authorList>
            <person name="Scheid P."/>
        </authorList>
    </citation>
    <scope>NUCLEOTIDE SEQUENCE [LARGE SCALE GENOMIC DNA]</scope>
    <source>
        <strain evidence="1">KlaHel</strain>
    </source>
</reference>
<dbReference type="GeneID" id="23463168"/>
<evidence type="ECO:0000313" key="2">
    <source>
        <dbReference type="Proteomes" id="UP000202511"/>
    </source>
</evidence>
<dbReference type="EMBL" id="KP136319">
    <property type="protein sequence ID" value="AJF98251.1"/>
    <property type="molecule type" value="Genomic_DNA"/>
</dbReference>
<name>A0A0B5JB79_9VIRU</name>
<dbReference type="RefSeq" id="YP_009120486.1">
    <property type="nucleotide sequence ID" value="NC_026440.1"/>
</dbReference>
<dbReference type="KEGG" id="vg:23463168"/>